<dbReference type="PANTHER" id="PTHR43214:SF17">
    <property type="entry name" value="TRANSCRIPTIONAL REGULATORY PROTEIN RCSB"/>
    <property type="match status" value="1"/>
</dbReference>
<evidence type="ECO:0000256" key="1">
    <source>
        <dbReference type="ARBA" id="ARBA00023125"/>
    </source>
</evidence>
<dbReference type="Proteomes" id="UP001468095">
    <property type="component" value="Unassembled WGS sequence"/>
</dbReference>
<reference evidence="5 6" key="1">
    <citation type="submission" date="2024-04" db="EMBL/GenBank/DDBJ databases">
        <authorList>
            <person name="Suleimanova A.D."/>
            <person name="Pudova D.S."/>
            <person name="Shagimardanova E.I."/>
            <person name="Sharipova M.R."/>
        </authorList>
    </citation>
    <scope>NUCLEOTIDE SEQUENCE [LARGE SCALE GENOMIC DNA]</scope>
    <source>
        <strain evidence="5 6">3.1</strain>
    </source>
</reference>
<feature type="domain" description="Response regulatory" evidence="4">
    <location>
        <begin position="11"/>
        <end position="130"/>
    </location>
</feature>
<keyword evidence="6" id="KW-1185">Reference proteome</keyword>
<dbReference type="InterPro" id="IPR016032">
    <property type="entry name" value="Sig_transdc_resp-reg_C-effctor"/>
</dbReference>
<organism evidence="5 6">
    <name type="scientific">Pantoea brenneri</name>
    <dbReference type="NCBI Taxonomy" id="472694"/>
    <lineage>
        <taxon>Bacteria</taxon>
        <taxon>Pseudomonadati</taxon>
        <taxon>Pseudomonadota</taxon>
        <taxon>Gammaproteobacteria</taxon>
        <taxon>Enterobacterales</taxon>
        <taxon>Erwiniaceae</taxon>
        <taxon>Pantoea</taxon>
    </lineage>
</organism>
<dbReference type="SMART" id="SM00421">
    <property type="entry name" value="HTH_LUXR"/>
    <property type="match status" value="1"/>
</dbReference>
<dbReference type="SUPFAM" id="SSF46894">
    <property type="entry name" value="C-terminal effector domain of the bipartite response regulators"/>
    <property type="match status" value="1"/>
</dbReference>
<feature type="domain" description="HTH luxR-type" evidence="3">
    <location>
        <begin position="151"/>
        <end position="216"/>
    </location>
</feature>
<dbReference type="PROSITE" id="PS50043">
    <property type="entry name" value="HTH_LUXR_2"/>
    <property type="match status" value="1"/>
</dbReference>
<gene>
    <name evidence="5" type="ORF">AABB92_20650</name>
</gene>
<dbReference type="InterPro" id="IPR001789">
    <property type="entry name" value="Sig_transdc_resp-reg_receiver"/>
</dbReference>
<keyword evidence="2" id="KW-0597">Phosphoprotein</keyword>
<evidence type="ECO:0000259" key="4">
    <source>
        <dbReference type="PROSITE" id="PS50110"/>
    </source>
</evidence>
<dbReference type="CDD" id="cd06170">
    <property type="entry name" value="LuxR_C_like"/>
    <property type="match status" value="1"/>
</dbReference>
<sequence length="218" mass="24992">MVSPPTKNTLRIGVSDESPFIVYAVQSIFSTEFVQHEIHAYPVEKEGLLLHLKEDTPDILITDFNFERYDLNGVKKIEEIHKQLPELNIIIFTAQNSQAVLNKLLQIPVIGIVSKRDDCRQLVDAFRWICSSNKGIYYSEKMKCLAHEMKTGTTNSLLSPSENEIIRLFAMGHSLMDIAKIRKRSVSTIATQKYNAMRKLHLHSNTELIKYVFAQELI</sequence>
<evidence type="ECO:0000313" key="6">
    <source>
        <dbReference type="Proteomes" id="UP001468095"/>
    </source>
</evidence>
<evidence type="ECO:0000313" key="5">
    <source>
        <dbReference type="EMBL" id="MEL7698054.1"/>
    </source>
</evidence>
<dbReference type="Pfam" id="PF00072">
    <property type="entry name" value="Response_reg"/>
    <property type="match status" value="1"/>
</dbReference>
<protein>
    <submittedName>
        <fullName evidence="5">Response regulator transcription factor</fullName>
    </submittedName>
</protein>
<dbReference type="InterPro" id="IPR011006">
    <property type="entry name" value="CheY-like_superfamily"/>
</dbReference>
<evidence type="ECO:0000256" key="2">
    <source>
        <dbReference type="PROSITE-ProRule" id="PRU00169"/>
    </source>
</evidence>
<dbReference type="Gene3D" id="3.40.50.2300">
    <property type="match status" value="1"/>
</dbReference>
<dbReference type="InterPro" id="IPR036388">
    <property type="entry name" value="WH-like_DNA-bd_sf"/>
</dbReference>
<dbReference type="Gene3D" id="1.10.10.10">
    <property type="entry name" value="Winged helix-like DNA-binding domain superfamily/Winged helix DNA-binding domain"/>
    <property type="match status" value="1"/>
</dbReference>
<name>A0ABU9MST9_9GAMM</name>
<dbReference type="InterPro" id="IPR000792">
    <property type="entry name" value="Tscrpt_reg_LuxR_C"/>
</dbReference>
<proteinExistence type="predicted"/>
<dbReference type="RefSeq" id="WP_046289394.1">
    <property type="nucleotide sequence ID" value="NZ_JAOBYT010000052.1"/>
</dbReference>
<dbReference type="PROSITE" id="PS50110">
    <property type="entry name" value="RESPONSE_REGULATORY"/>
    <property type="match status" value="1"/>
</dbReference>
<dbReference type="EMBL" id="JBCGBG010000008">
    <property type="protein sequence ID" value="MEL7698054.1"/>
    <property type="molecule type" value="Genomic_DNA"/>
</dbReference>
<feature type="modified residue" description="4-aspartylphosphate" evidence="2">
    <location>
        <position position="63"/>
    </location>
</feature>
<accession>A0ABU9MST9</accession>
<comment type="caution">
    <text evidence="5">The sequence shown here is derived from an EMBL/GenBank/DDBJ whole genome shotgun (WGS) entry which is preliminary data.</text>
</comment>
<dbReference type="InterPro" id="IPR039420">
    <property type="entry name" value="WalR-like"/>
</dbReference>
<dbReference type="Pfam" id="PF00196">
    <property type="entry name" value="GerE"/>
    <property type="match status" value="1"/>
</dbReference>
<dbReference type="PANTHER" id="PTHR43214">
    <property type="entry name" value="TWO-COMPONENT RESPONSE REGULATOR"/>
    <property type="match status" value="1"/>
</dbReference>
<keyword evidence="1" id="KW-0238">DNA-binding</keyword>
<dbReference type="SUPFAM" id="SSF52172">
    <property type="entry name" value="CheY-like"/>
    <property type="match status" value="1"/>
</dbReference>
<evidence type="ECO:0000259" key="3">
    <source>
        <dbReference type="PROSITE" id="PS50043"/>
    </source>
</evidence>